<gene>
    <name evidence="3" type="ORF">DY367_12230</name>
</gene>
<dbReference type="AlphaFoldDB" id="A0A424WE07"/>
<keyword evidence="3" id="KW-0378">Hydrolase</keyword>
<evidence type="ECO:0000259" key="1">
    <source>
        <dbReference type="Pfam" id="PF01557"/>
    </source>
</evidence>
<protein>
    <submittedName>
        <fullName evidence="3">FAA hydrolase family protein</fullName>
    </submittedName>
</protein>
<evidence type="ECO:0000313" key="3">
    <source>
        <dbReference type="EMBL" id="RPJ91508.1"/>
    </source>
</evidence>
<sequence>MNKLALPLRVATRRSGTRDGELMLVSPSGLRWISAGSCAATLQTLLDDWDALAPQLARRAQALDAAEWAGAGAFDASQCMAPLPRAYQWADASVYRNHARLIYQWRREPIPPRYEEEPLVYQGGSDVMIGPQDAIVAIDEAHQVDLEAEVAVITKDVPMGTDAARAADLIALVVLLNDVSLRGLIPGELSKGFGFYQSKPATSFAPIAVTPDALGAAWKDCMLDLPVRIEINGERFGEPHANSEIVFNFAQIIAHLARTRSLAAGSIVGAGTISNADPGSGSACITEARVRAQLDGVPEAQLPPYLRHGDRVRILARGPDGDAPFGAIDQRVEIAGSGR</sequence>
<dbReference type="GO" id="GO:0016787">
    <property type="term" value="F:hydrolase activity"/>
    <property type="evidence" value="ECO:0007669"/>
    <property type="project" value="UniProtKB-KW"/>
</dbReference>
<organism evidence="3 4">
    <name type="scientific">Alcaligenes xylosoxydans xylosoxydans</name>
    <name type="common">Achromobacter xylosoxidans</name>
    <dbReference type="NCBI Taxonomy" id="85698"/>
    <lineage>
        <taxon>Bacteria</taxon>
        <taxon>Pseudomonadati</taxon>
        <taxon>Pseudomonadota</taxon>
        <taxon>Betaproteobacteria</taxon>
        <taxon>Burkholderiales</taxon>
        <taxon>Alcaligenaceae</taxon>
        <taxon>Achromobacter</taxon>
    </lineage>
</organism>
<dbReference type="PANTHER" id="PTHR43211:SF1">
    <property type="entry name" value="BLL6422 PROTEIN"/>
    <property type="match status" value="1"/>
</dbReference>
<reference evidence="3 4" key="1">
    <citation type="submission" date="2018-08" db="EMBL/GenBank/DDBJ databases">
        <title>Achromobacter xylosoxidans Genome sequencing and assembly.</title>
        <authorList>
            <person name="Wang R."/>
            <person name="Rensing C."/>
            <person name="Li Y."/>
        </authorList>
    </citation>
    <scope>NUCLEOTIDE SEQUENCE [LARGE SCALE GENOMIC DNA]</scope>
    <source>
        <strain evidence="3 4">GD003A</strain>
    </source>
</reference>
<feature type="domain" description="Fumarylacetoacetase-like C-terminal" evidence="1">
    <location>
        <begin position="89"/>
        <end position="332"/>
    </location>
</feature>
<accession>A0A424WE07</accession>
<dbReference type="InterPro" id="IPR041072">
    <property type="entry name" value="FAA_hydro_N"/>
</dbReference>
<evidence type="ECO:0000313" key="4">
    <source>
        <dbReference type="Proteomes" id="UP000285324"/>
    </source>
</evidence>
<dbReference type="Pfam" id="PF01557">
    <property type="entry name" value="FAA_hydrolase"/>
    <property type="match status" value="1"/>
</dbReference>
<dbReference type="PANTHER" id="PTHR43211">
    <property type="entry name" value="FUMARYLACETOACETATE HYDROLASE"/>
    <property type="match status" value="1"/>
</dbReference>
<proteinExistence type="predicted"/>
<dbReference type="Pfam" id="PF18288">
    <property type="entry name" value="FAA_hydro_N_2"/>
    <property type="match status" value="1"/>
</dbReference>
<dbReference type="OrthoDB" id="9775905at2"/>
<dbReference type="InterPro" id="IPR011234">
    <property type="entry name" value="Fumarylacetoacetase-like_C"/>
</dbReference>
<dbReference type="Gene3D" id="3.90.850.10">
    <property type="entry name" value="Fumarylacetoacetase-like, C-terminal domain"/>
    <property type="match status" value="1"/>
</dbReference>
<feature type="domain" description="Fumarylacetoacetase N-terminal" evidence="2">
    <location>
        <begin position="8"/>
        <end position="85"/>
    </location>
</feature>
<comment type="caution">
    <text evidence="3">The sequence shown here is derived from an EMBL/GenBank/DDBJ whole genome shotgun (WGS) entry which is preliminary data.</text>
</comment>
<name>A0A424WE07_ALCXX</name>
<dbReference type="InterPro" id="IPR036663">
    <property type="entry name" value="Fumarylacetoacetase_C_sf"/>
</dbReference>
<dbReference type="SUPFAM" id="SSF56529">
    <property type="entry name" value="FAH"/>
    <property type="match status" value="1"/>
</dbReference>
<dbReference type="EMBL" id="QVXO01000015">
    <property type="protein sequence ID" value="RPJ91508.1"/>
    <property type="molecule type" value="Genomic_DNA"/>
</dbReference>
<evidence type="ECO:0000259" key="2">
    <source>
        <dbReference type="Pfam" id="PF18288"/>
    </source>
</evidence>
<dbReference type="RefSeq" id="WP_118932621.1">
    <property type="nucleotide sequence ID" value="NZ_CP061008.1"/>
</dbReference>
<dbReference type="Proteomes" id="UP000285324">
    <property type="component" value="Unassembled WGS sequence"/>
</dbReference>